<reference evidence="1" key="1">
    <citation type="submission" date="2021-03" db="EMBL/GenBank/DDBJ databases">
        <authorList>
            <person name="Bekaert M."/>
        </authorList>
    </citation>
    <scope>NUCLEOTIDE SEQUENCE</scope>
</reference>
<gene>
    <name evidence="1" type="ORF">MEDL_48460</name>
</gene>
<dbReference type="OrthoDB" id="10575825at2759"/>
<dbReference type="AlphaFoldDB" id="A0A8S3TQI5"/>
<sequence>MIQKEKVVDFVLENINRKSKMWMPSGLPDKKKWLEVCRNIDRLDELQDHMYNILNLQPADEDYVYSYDLSEEIFNFRKIIRNSSYFDQKELTTLQGKLLDRELINFTNKSRDHRNDFLSQVVENNLATKKKYEPVFITPADRNEYFDISKRTKPDIVKAVELELEGLDDEKLTKRWMKIKGKNKIDLLTFLKEIEDIKSADNSV</sequence>
<proteinExistence type="predicted"/>
<keyword evidence="2" id="KW-1185">Reference proteome</keyword>
<protein>
    <submittedName>
        <fullName evidence="1">Uncharacterized protein</fullName>
    </submittedName>
</protein>
<accession>A0A8S3TQI5</accession>
<evidence type="ECO:0000313" key="1">
    <source>
        <dbReference type="EMBL" id="CAG2235922.1"/>
    </source>
</evidence>
<dbReference type="Proteomes" id="UP000683360">
    <property type="component" value="Unassembled WGS sequence"/>
</dbReference>
<dbReference type="EMBL" id="CAJPWZ010002332">
    <property type="protein sequence ID" value="CAG2235922.1"/>
    <property type="molecule type" value="Genomic_DNA"/>
</dbReference>
<comment type="caution">
    <text evidence="1">The sequence shown here is derived from an EMBL/GenBank/DDBJ whole genome shotgun (WGS) entry which is preliminary data.</text>
</comment>
<name>A0A8S3TQI5_MYTED</name>
<evidence type="ECO:0000313" key="2">
    <source>
        <dbReference type="Proteomes" id="UP000683360"/>
    </source>
</evidence>
<organism evidence="1 2">
    <name type="scientific">Mytilus edulis</name>
    <name type="common">Blue mussel</name>
    <dbReference type="NCBI Taxonomy" id="6550"/>
    <lineage>
        <taxon>Eukaryota</taxon>
        <taxon>Metazoa</taxon>
        <taxon>Spiralia</taxon>
        <taxon>Lophotrochozoa</taxon>
        <taxon>Mollusca</taxon>
        <taxon>Bivalvia</taxon>
        <taxon>Autobranchia</taxon>
        <taxon>Pteriomorphia</taxon>
        <taxon>Mytilida</taxon>
        <taxon>Mytiloidea</taxon>
        <taxon>Mytilidae</taxon>
        <taxon>Mytilinae</taxon>
        <taxon>Mytilus</taxon>
    </lineage>
</organism>